<feature type="compositionally biased region" description="Basic and acidic residues" evidence="2">
    <location>
        <begin position="302"/>
        <end position="313"/>
    </location>
</feature>
<feature type="region of interest" description="Disordered" evidence="2">
    <location>
        <begin position="125"/>
        <end position="162"/>
    </location>
</feature>
<dbReference type="Proteomes" id="UP000694728">
    <property type="component" value="Unplaced"/>
</dbReference>
<evidence type="ECO:0000256" key="2">
    <source>
        <dbReference type="SAM" id="MobiDB-lite"/>
    </source>
</evidence>
<dbReference type="PANTHER" id="PTHR15885">
    <property type="entry name" value="COILED-COIL DOMAIN-CONTAINING PROTEIN 174"/>
    <property type="match status" value="1"/>
</dbReference>
<evidence type="ECO:0000313" key="4">
    <source>
        <dbReference type="Ensembl" id="ENSSSCP00035024477.1"/>
    </source>
</evidence>
<protein>
    <recommendedName>
        <fullName evidence="3">CCDC174 alpha/beta GRSR domain-containing protein</fullName>
    </recommendedName>
</protein>
<feature type="domain" description="CCDC174 alpha/beta GRSR" evidence="3">
    <location>
        <begin position="162"/>
        <end position="191"/>
    </location>
</feature>
<dbReference type="PANTHER" id="PTHR15885:SF1">
    <property type="entry name" value="COILED-COIL DOMAIN-CONTAINING PROTEIN 174"/>
    <property type="match status" value="1"/>
</dbReference>
<evidence type="ECO:0000313" key="5">
    <source>
        <dbReference type="Ensembl" id="ENSSSCP00070025333.1"/>
    </source>
</evidence>
<reference evidence="5 6" key="1">
    <citation type="submission" date="2017-08" db="EMBL/GenBank/DDBJ databases">
        <title>USMARCv1.0.</title>
        <authorList>
            <person name="Hannum G.I."/>
            <person name="Koren S."/>
            <person name="Schroeder S.G."/>
            <person name="Chin S.C."/>
            <person name="Nonneman D.J."/>
            <person name="Becker S.A."/>
            <person name="Rosen B.D."/>
            <person name="Bickhart D.M."/>
            <person name="Putnam N.H."/>
            <person name="Green R.E."/>
            <person name="Tuggle C.K."/>
            <person name="Liu H."/>
            <person name="Rohrer G.A."/>
            <person name="Warr A."/>
            <person name="Hall R."/>
            <person name="Kim K."/>
            <person name="Hume D.A."/>
            <person name="Talbot R."/>
            <person name="Chow W."/>
            <person name="Howe K."/>
            <person name="Schwartz A.S."/>
            <person name="Watson M."/>
            <person name="Archibald A.L."/>
            <person name="Phillippy A.M."/>
            <person name="Smith T.P.L."/>
        </authorList>
    </citation>
    <scope>NUCLEOTIDE SEQUENCE [LARGE SCALE GENOMIC DNA]</scope>
</reference>
<dbReference type="InterPro" id="IPR025066">
    <property type="entry name" value="CCDC174-like"/>
</dbReference>
<dbReference type="Proteomes" id="UP000694720">
    <property type="component" value="Unplaced"/>
</dbReference>
<dbReference type="Ensembl" id="ENSSSCT00015044192.1">
    <property type="protein sequence ID" value="ENSSSCP00015017474.1"/>
    <property type="gene ID" value="ENSSSCG00015032718.1"/>
</dbReference>
<dbReference type="Ensembl" id="ENSSSCT00070030366.1">
    <property type="protein sequence ID" value="ENSSSCP00070025333.1"/>
    <property type="gene ID" value="ENSSSCG00070015408.1"/>
</dbReference>
<organism evidence="4 7">
    <name type="scientific">Sus scrofa</name>
    <name type="common">Pig</name>
    <dbReference type="NCBI Taxonomy" id="9823"/>
    <lineage>
        <taxon>Eukaryota</taxon>
        <taxon>Metazoa</taxon>
        <taxon>Chordata</taxon>
        <taxon>Craniata</taxon>
        <taxon>Vertebrata</taxon>
        <taxon>Euteleostomi</taxon>
        <taxon>Mammalia</taxon>
        <taxon>Eutheria</taxon>
        <taxon>Laurasiatheria</taxon>
        <taxon>Artiodactyla</taxon>
        <taxon>Suina</taxon>
        <taxon>Suidae</taxon>
        <taxon>Sus</taxon>
    </lineage>
</organism>
<feature type="compositionally biased region" description="Low complexity" evidence="2">
    <location>
        <begin position="349"/>
        <end position="365"/>
    </location>
</feature>
<dbReference type="Ensembl" id="ENSSSCT00035060816.1">
    <property type="protein sequence ID" value="ENSSSCP00035024477.1"/>
    <property type="gene ID" value="ENSSSCG00035045738.1"/>
</dbReference>
<dbReference type="Proteomes" id="UP000694723">
    <property type="component" value="Unplaced"/>
</dbReference>
<dbReference type="Pfam" id="PF25449">
    <property type="entry name" value="CCDC174_GRSR"/>
    <property type="match status" value="1"/>
</dbReference>
<feature type="region of interest" description="Disordered" evidence="2">
    <location>
        <begin position="302"/>
        <end position="376"/>
    </location>
</feature>
<evidence type="ECO:0000259" key="3">
    <source>
        <dbReference type="Pfam" id="PF25449"/>
    </source>
</evidence>
<feature type="region of interest" description="Disordered" evidence="2">
    <location>
        <begin position="215"/>
        <end position="254"/>
    </location>
</feature>
<evidence type="ECO:0000256" key="1">
    <source>
        <dbReference type="ARBA" id="ARBA00023054"/>
    </source>
</evidence>
<feature type="compositionally biased region" description="Basic and acidic residues" evidence="2">
    <location>
        <begin position="64"/>
        <end position="76"/>
    </location>
</feature>
<accession>A0A8D1CVM3</accession>
<evidence type="ECO:0000313" key="6">
    <source>
        <dbReference type="Proteomes" id="UP000314985"/>
    </source>
</evidence>
<reference evidence="4" key="2">
    <citation type="submission" date="2025-05" db="UniProtKB">
        <authorList>
            <consortium name="Ensembl"/>
        </authorList>
    </citation>
    <scope>IDENTIFICATION</scope>
</reference>
<dbReference type="Ensembl" id="ENSSSCT00030062413.1">
    <property type="protein sequence ID" value="ENSSSCP00030028539.1"/>
    <property type="gene ID" value="ENSSSCG00030044618.1"/>
</dbReference>
<evidence type="ECO:0000313" key="7">
    <source>
        <dbReference type="Proteomes" id="UP000694720"/>
    </source>
</evidence>
<dbReference type="Proteomes" id="UP000314985">
    <property type="component" value="Chromosome 13"/>
</dbReference>
<dbReference type="Ensembl" id="ENSSSCT00050094494.1">
    <property type="protein sequence ID" value="ENSSSCP00050040745.1"/>
    <property type="gene ID" value="ENSSSCG00050069243.1"/>
</dbReference>
<dbReference type="Proteomes" id="UP000694571">
    <property type="component" value="Unplaced"/>
</dbReference>
<dbReference type="Proteomes" id="UP000694724">
    <property type="component" value="Unplaced"/>
</dbReference>
<name>A0A8D1CVM3_PIG</name>
<dbReference type="Ensembl" id="ENSSSCT00055045220.1">
    <property type="protein sequence ID" value="ENSSSCP00055036032.1"/>
    <property type="gene ID" value="ENSSSCG00055022862.1"/>
</dbReference>
<sequence>MDRRKKPLDVTASSLVDLKAELFRKQEEFKQEKLLKDAGVLGKPKTTNKKPSIWSKQNAGVSNRAEKDAEQKLEEQKTLDKAREKLEEKAKLYEKMTKGDFIDEEVEDMYLVDFTQKIIDRHKEMETVGANRDSRRTGKRDDDEEILSEKDIPPPQDPSEEWVDYVDSLGRSRRCMKKDLPDLLEMDKNLQGRLFVSPANEKTLLSEDMRKELQRQQWEEEEREALRRPMGPVHYEDIRENDGGVIGPLPPESEVMATPCTAAQSSKVEVIVQERKDTRPGVPHIREWDRGKDFSFGYWSKRQSDLRSERDPEFAPPSDYFVGQKRTGSLSSQTWNRPAPAQSDPVLHSGQSQDPASSHSSSTPSPSGPPQAPMVTFETLDDMISYYKQVT</sequence>
<dbReference type="Proteomes" id="UP000694726">
    <property type="component" value="Unplaced"/>
</dbReference>
<dbReference type="Ensembl" id="ENSSSCT00060062356.1">
    <property type="protein sequence ID" value="ENSSSCP00060026710.1"/>
    <property type="gene ID" value="ENSSSCG00060045917.1"/>
</dbReference>
<dbReference type="Proteomes" id="UP000694570">
    <property type="component" value="Unplaced"/>
</dbReference>
<keyword evidence="1" id="KW-0175">Coiled coil</keyword>
<dbReference type="InterPro" id="IPR057464">
    <property type="entry name" value="CCDC174_GRSR"/>
</dbReference>
<dbReference type="Ensembl" id="ENSSSCT00045023486.1">
    <property type="protein sequence ID" value="ENSSSCP00045016208.1"/>
    <property type="gene ID" value="ENSSSCG00045013714.1"/>
</dbReference>
<dbReference type="AlphaFoldDB" id="A0A8D1CVM3"/>
<feature type="compositionally biased region" description="Basic and acidic residues" evidence="2">
    <location>
        <begin position="125"/>
        <end position="152"/>
    </location>
</feature>
<proteinExistence type="predicted"/>
<feature type="region of interest" description="Disordered" evidence="2">
    <location>
        <begin position="40"/>
        <end position="76"/>
    </location>
</feature>
<feature type="compositionally biased region" description="Polar residues" evidence="2">
    <location>
        <begin position="326"/>
        <end position="336"/>
    </location>
</feature>